<reference evidence="1" key="1">
    <citation type="submission" date="2020-04" db="EMBL/GenBank/DDBJ databases">
        <authorList>
            <person name="Chiriac C."/>
            <person name="Salcher M."/>
            <person name="Ghai R."/>
            <person name="Kavagutti S V."/>
        </authorList>
    </citation>
    <scope>NUCLEOTIDE SEQUENCE</scope>
</reference>
<name>A0A6J5M4J3_9CAUD</name>
<sequence length="64" mass="7652">MNVRIMESDPARLRDLARDWGVPDKLAPCRIVQRLEAAYRREVEEEERRAMHQRALRRHAERAA</sequence>
<accession>A0A6J5M4J3</accession>
<protein>
    <submittedName>
        <fullName evidence="1">Uncharacterized protein</fullName>
    </submittedName>
</protein>
<dbReference type="EMBL" id="LR796402">
    <property type="protein sequence ID" value="CAB4141895.1"/>
    <property type="molecule type" value="Genomic_DNA"/>
</dbReference>
<gene>
    <name evidence="1" type="ORF">UFOVP421_12</name>
</gene>
<evidence type="ECO:0000313" key="1">
    <source>
        <dbReference type="EMBL" id="CAB4141895.1"/>
    </source>
</evidence>
<organism evidence="1">
    <name type="scientific">uncultured Caudovirales phage</name>
    <dbReference type="NCBI Taxonomy" id="2100421"/>
    <lineage>
        <taxon>Viruses</taxon>
        <taxon>Duplodnaviria</taxon>
        <taxon>Heunggongvirae</taxon>
        <taxon>Uroviricota</taxon>
        <taxon>Caudoviricetes</taxon>
        <taxon>Peduoviridae</taxon>
        <taxon>Maltschvirus</taxon>
        <taxon>Maltschvirus maltsch</taxon>
    </lineage>
</organism>
<proteinExistence type="predicted"/>